<evidence type="ECO:0000256" key="1">
    <source>
        <dbReference type="ARBA" id="ARBA00007249"/>
    </source>
</evidence>
<name>L5M213_MYODS</name>
<dbReference type="InterPro" id="IPR009001">
    <property type="entry name" value="Transl_elong_EF1A/Init_IF2_C"/>
</dbReference>
<gene>
    <name evidence="7" type="ORF">MDA_GLEAN10026195</name>
</gene>
<keyword evidence="3 7" id="KW-0251">Elongation factor</keyword>
<evidence type="ECO:0000256" key="2">
    <source>
        <dbReference type="ARBA" id="ARBA00022741"/>
    </source>
</evidence>
<dbReference type="SUPFAM" id="SSF50465">
    <property type="entry name" value="EF-Tu/eEF-1alpha/eIF2-gamma C-terminal domain"/>
    <property type="match status" value="1"/>
</dbReference>
<accession>L5M213</accession>
<reference evidence="8" key="1">
    <citation type="journal article" date="2013" name="Science">
        <title>Comparative analysis of bat genomes provides insight into the evolution of flight and immunity.</title>
        <authorList>
            <person name="Zhang G."/>
            <person name="Cowled C."/>
            <person name="Shi Z."/>
            <person name="Huang Z."/>
            <person name="Bishop-Lilly K.A."/>
            <person name="Fang X."/>
            <person name="Wynne J.W."/>
            <person name="Xiong Z."/>
            <person name="Baker M.L."/>
            <person name="Zhao W."/>
            <person name="Tachedjian M."/>
            <person name="Zhu Y."/>
            <person name="Zhou P."/>
            <person name="Jiang X."/>
            <person name="Ng J."/>
            <person name="Yang L."/>
            <person name="Wu L."/>
            <person name="Xiao J."/>
            <person name="Feng Y."/>
            <person name="Chen Y."/>
            <person name="Sun X."/>
            <person name="Zhang Y."/>
            <person name="Marsh G.A."/>
            <person name="Crameri G."/>
            <person name="Broder C.C."/>
            <person name="Frey K.G."/>
            <person name="Wang L.F."/>
            <person name="Wang J."/>
        </authorList>
    </citation>
    <scope>NUCLEOTIDE SEQUENCE [LARGE SCALE GENOMIC DNA]</scope>
</reference>
<protein>
    <submittedName>
        <fullName evidence="7">Elongation factor 1-alpha 1</fullName>
    </submittedName>
</protein>
<dbReference type="PANTHER" id="PTHR44830">
    <property type="entry name" value="ELONGATION FACTOR 1 ALPHA"/>
    <property type="match status" value="1"/>
</dbReference>
<dbReference type="EMBL" id="KB105166">
    <property type="protein sequence ID" value="ELK32694.1"/>
    <property type="molecule type" value="Genomic_DNA"/>
</dbReference>
<comment type="similarity">
    <text evidence="1">Belongs to the TRAFAC class translation factor GTPase superfamily. Classic translation factor GTPase family. EF-Tu/EF-1A subfamily.</text>
</comment>
<proteinExistence type="inferred from homology"/>
<evidence type="ECO:0000256" key="4">
    <source>
        <dbReference type="ARBA" id="ARBA00022917"/>
    </source>
</evidence>
<feature type="domain" description="GTP-eEF1A C-terminal" evidence="6">
    <location>
        <begin position="2"/>
        <end position="84"/>
    </location>
</feature>
<keyword evidence="8" id="KW-1185">Reference proteome</keyword>
<keyword evidence="5" id="KW-0342">GTP-binding</keyword>
<organism evidence="7 8">
    <name type="scientific">Myotis davidii</name>
    <name type="common">David's myotis</name>
    <dbReference type="NCBI Taxonomy" id="225400"/>
    <lineage>
        <taxon>Eukaryota</taxon>
        <taxon>Metazoa</taxon>
        <taxon>Chordata</taxon>
        <taxon>Craniata</taxon>
        <taxon>Vertebrata</taxon>
        <taxon>Euteleostomi</taxon>
        <taxon>Mammalia</taxon>
        <taxon>Eutheria</taxon>
        <taxon>Laurasiatheria</taxon>
        <taxon>Chiroptera</taxon>
        <taxon>Yangochiroptera</taxon>
        <taxon>Vespertilionidae</taxon>
        <taxon>Myotis</taxon>
    </lineage>
</organism>
<evidence type="ECO:0000313" key="7">
    <source>
        <dbReference type="EMBL" id="ELK32694.1"/>
    </source>
</evidence>
<dbReference type="PANTHER" id="PTHR44830:SF1">
    <property type="entry name" value="TR-TYPE G DOMAIN-CONTAINING PROTEIN"/>
    <property type="match status" value="1"/>
</dbReference>
<dbReference type="FunFam" id="2.40.30.10:FF:000005">
    <property type="entry name" value="Elongation factor 1-alpha"/>
    <property type="match status" value="1"/>
</dbReference>
<dbReference type="Pfam" id="PF22594">
    <property type="entry name" value="GTP-eEF1A_C"/>
    <property type="match status" value="1"/>
</dbReference>
<evidence type="ECO:0000256" key="3">
    <source>
        <dbReference type="ARBA" id="ARBA00022768"/>
    </source>
</evidence>
<feature type="non-terminal residue" evidence="7">
    <location>
        <position position="1"/>
    </location>
</feature>
<dbReference type="InterPro" id="IPR054696">
    <property type="entry name" value="GTP-eEF1A_C"/>
</dbReference>
<dbReference type="Gene3D" id="2.40.30.10">
    <property type="entry name" value="Translation factors"/>
    <property type="match status" value="1"/>
</dbReference>
<dbReference type="AlphaFoldDB" id="L5M213"/>
<keyword evidence="4" id="KW-0648">Protein biosynthesis</keyword>
<dbReference type="Proteomes" id="UP000010556">
    <property type="component" value="Unassembled WGS sequence"/>
</dbReference>
<evidence type="ECO:0000313" key="8">
    <source>
        <dbReference type="Proteomes" id="UP000010556"/>
    </source>
</evidence>
<dbReference type="GO" id="GO:0005525">
    <property type="term" value="F:GTP binding"/>
    <property type="evidence" value="ECO:0007669"/>
    <property type="project" value="UniProtKB-KW"/>
</dbReference>
<keyword evidence="2" id="KW-0547">Nucleotide-binding</keyword>
<sequence length="106" mass="11254">AGHVPLPDCHTAHTACKFAELKKTDRCSGKKLEDGPTFLKSGDAAIVDMVPGKPMCVESFSDRPPLGHFTVRDMNQTVVVGVIKAVDKKAAGVGSHQVCPDARKAK</sequence>
<dbReference type="GO" id="GO:0003746">
    <property type="term" value="F:translation elongation factor activity"/>
    <property type="evidence" value="ECO:0007669"/>
    <property type="project" value="UniProtKB-KW"/>
</dbReference>
<evidence type="ECO:0000259" key="6">
    <source>
        <dbReference type="Pfam" id="PF22594"/>
    </source>
</evidence>
<evidence type="ECO:0000256" key="5">
    <source>
        <dbReference type="ARBA" id="ARBA00023134"/>
    </source>
</evidence>